<dbReference type="CDD" id="cd02955">
    <property type="entry name" value="SSP411"/>
    <property type="match status" value="1"/>
</dbReference>
<dbReference type="EMBL" id="BORP01000001">
    <property type="protein sequence ID" value="GIO26521.1"/>
    <property type="molecule type" value="Genomic_DNA"/>
</dbReference>
<dbReference type="Proteomes" id="UP000676917">
    <property type="component" value="Unassembled WGS sequence"/>
</dbReference>
<dbReference type="InterPro" id="IPR004879">
    <property type="entry name" value="Ssp411-like_TRX"/>
</dbReference>
<evidence type="ECO:0000256" key="1">
    <source>
        <dbReference type="SAM" id="Coils"/>
    </source>
</evidence>
<proteinExistence type="predicted"/>
<evidence type="ECO:0000313" key="4">
    <source>
        <dbReference type="Proteomes" id="UP000676917"/>
    </source>
</evidence>
<evidence type="ECO:0000313" key="3">
    <source>
        <dbReference type="EMBL" id="GIO26521.1"/>
    </source>
</evidence>
<keyword evidence="1" id="KW-0175">Coiled coil</keyword>
<dbReference type="PANTHER" id="PTHR42899:SF1">
    <property type="entry name" value="SPERMATOGENESIS-ASSOCIATED PROTEIN 20"/>
    <property type="match status" value="1"/>
</dbReference>
<sequence>MSHKQRSNNLINEKSPYLLQHAHNPVNWYPWGEEAFEKAQQENKPIFLSIGYSTCHWCHVMAHESFEDEEVAKLLNDHYIAIKVDREERPDIDSIYMKVCQMMTGHGGWPLTIFMTPEKVPFYAGTYFPKESKYGRPGLLESLEQLHQKYTTDPDHISEVTQSVKQALDQSTREKSKSRLTKETTDHAYQQLGRGFDHTYGGFWEAPKFPQPQNLMFLLRYYHFTGKPAALEMVERTLQKMATGGIYDHVGFGFARYSTDEKWLVPHFEKMLYDNALLLMVYTESYQLTKNPFYKQIAKQIIEFVEREMTSKEGAFYSAIDADSEGVEGKYYVWENEEIYDILDEDLGEIFATAYGITPYGNFEGKNIPHLIGVKLELIAEEFELSMDELLEQLEIAREKLLKAREERIYPHVDDKILTSWNAMMVAALAKASIVFQEESYLQSAKKAIQFIESRLIQEGRIMARYREGDTKYKAYLGDYAYLSWAYLELYNATFSLDFLVKGKHLVNEMIRLFWDEKNGGFFFSGADNEKLISNDKEIYDGAIPSGNSVAAVVLAQLGYTTGEMSYLDKLEEMYYTFFEDINRQPSAGAFFLQSLLLTENPTKEVVALVENDYSRMEVVKLIQEKFTPDISLLVAENPEQFAKIAEFATDYKKLDEKTTIYVCENFACRQPTTDIEVAISNIFSTEK</sequence>
<protein>
    <recommendedName>
        <fullName evidence="2">Spermatogenesis-associated protein 20-like TRX domain-containing protein</fullName>
    </recommendedName>
</protein>
<dbReference type="AlphaFoldDB" id="A0A919X6P2"/>
<keyword evidence="4" id="KW-1185">Reference proteome</keyword>
<name>A0A919X6P2_9BACI</name>
<reference evidence="3" key="1">
    <citation type="submission" date="2021-03" db="EMBL/GenBank/DDBJ databases">
        <title>Antimicrobial resistance genes in bacteria isolated from Japanese honey, and their potential for conferring macrolide and lincosamide resistance in the American foulbrood pathogen Paenibacillus larvae.</title>
        <authorList>
            <person name="Okamoto M."/>
            <person name="Kumagai M."/>
            <person name="Kanamori H."/>
            <person name="Takamatsu D."/>
        </authorList>
    </citation>
    <scope>NUCLEOTIDE SEQUENCE</scope>
    <source>
        <strain evidence="3">J43TS3</strain>
    </source>
</reference>
<dbReference type="Gene3D" id="3.40.30.10">
    <property type="entry name" value="Glutaredoxin"/>
    <property type="match status" value="1"/>
</dbReference>
<feature type="coiled-coil region" evidence="1">
    <location>
        <begin position="380"/>
        <end position="407"/>
    </location>
</feature>
<comment type="caution">
    <text evidence="3">The sequence shown here is derived from an EMBL/GenBank/DDBJ whole genome shotgun (WGS) entry which is preliminary data.</text>
</comment>
<dbReference type="GO" id="GO:0005975">
    <property type="term" value="P:carbohydrate metabolic process"/>
    <property type="evidence" value="ECO:0007669"/>
    <property type="project" value="InterPro"/>
</dbReference>
<dbReference type="PANTHER" id="PTHR42899">
    <property type="entry name" value="SPERMATOGENESIS-ASSOCIATED PROTEIN 20"/>
    <property type="match status" value="1"/>
</dbReference>
<dbReference type="InterPro" id="IPR036249">
    <property type="entry name" value="Thioredoxin-like_sf"/>
</dbReference>
<dbReference type="RefSeq" id="WP_212919969.1">
    <property type="nucleotide sequence ID" value="NZ_BORP01000001.1"/>
</dbReference>
<feature type="domain" description="Spermatogenesis-associated protein 20-like TRX" evidence="2">
    <location>
        <begin position="8"/>
        <end position="168"/>
    </location>
</feature>
<gene>
    <name evidence="3" type="primary">yyaL</name>
    <name evidence="3" type="ORF">J43TS3_11320</name>
</gene>
<dbReference type="Pfam" id="PF03190">
    <property type="entry name" value="Thioredox_DsbH"/>
    <property type="match status" value="1"/>
</dbReference>
<organism evidence="3 4">
    <name type="scientific">Ornithinibacillus bavariensis</name>
    <dbReference type="NCBI Taxonomy" id="545502"/>
    <lineage>
        <taxon>Bacteria</taxon>
        <taxon>Bacillati</taxon>
        <taxon>Bacillota</taxon>
        <taxon>Bacilli</taxon>
        <taxon>Bacillales</taxon>
        <taxon>Bacillaceae</taxon>
        <taxon>Ornithinibacillus</taxon>
    </lineage>
</organism>
<accession>A0A919X6P2</accession>
<dbReference type="PIRSF" id="PIRSF006402">
    <property type="entry name" value="UCP006402_thioredoxin"/>
    <property type="match status" value="1"/>
</dbReference>
<dbReference type="SUPFAM" id="SSF48208">
    <property type="entry name" value="Six-hairpin glycosidases"/>
    <property type="match status" value="1"/>
</dbReference>
<dbReference type="InterPro" id="IPR012341">
    <property type="entry name" value="6hp_glycosidase-like_sf"/>
</dbReference>
<dbReference type="InterPro" id="IPR008928">
    <property type="entry name" value="6-hairpin_glycosidase_sf"/>
</dbReference>
<evidence type="ECO:0000259" key="2">
    <source>
        <dbReference type="Pfam" id="PF03190"/>
    </source>
</evidence>
<dbReference type="Gene3D" id="1.50.10.10">
    <property type="match status" value="1"/>
</dbReference>
<dbReference type="InterPro" id="IPR024705">
    <property type="entry name" value="Ssp411"/>
</dbReference>
<dbReference type="SUPFAM" id="SSF52833">
    <property type="entry name" value="Thioredoxin-like"/>
    <property type="match status" value="1"/>
</dbReference>